<sequence>MGTAVSFSGPRQASGGSADVELPNDGDGPRVPRRRRWWLLGVAVVLAAVVAFGNYALIAGQDNRVDVVVLTRAVGWGQRISDGDLGIAKAVPDQGVSSIPAGDRAGVVGQVTRSALPAGTVLAPGQLSTQPIPGPGERLVGLAVKPGHLPARGLSPGDLVQVSPVASGTGTDSGQASAASTAGPFRARVVGTGPPDSTGAVTVDVVVGADAAQTATSAAAGQVVVVQLGPGA</sequence>
<dbReference type="InParanoid" id="A0A263CZK0"/>
<evidence type="ECO:0000313" key="5">
    <source>
        <dbReference type="Proteomes" id="UP000242444"/>
    </source>
</evidence>
<dbReference type="EMBL" id="NKYE01000018">
    <property type="protein sequence ID" value="OZM70726.1"/>
    <property type="molecule type" value="Genomic_DNA"/>
</dbReference>
<feature type="region of interest" description="Disordered" evidence="1">
    <location>
        <begin position="1"/>
        <end position="28"/>
    </location>
</feature>
<dbReference type="CDD" id="cd11614">
    <property type="entry name" value="SAF_CpaB_FlgA_like"/>
    <property type="match status" value="1"/>
</dbReference>
<proteinExistence type="predicted"/>
<reference evidence="4 5" key="1">
    <citation type="submission" date="2017-07" db="EMBL/GenBank/DDBJ databases">
        <title>Amycolatopsis antarcticus sp. nov., isolated from the surface of an Antarcticus brown macroalga.</title>
        <authorList>
            <person name="Wang J."/>
            <person name="Leiva S."/>
            <person name="Huang J."/>
            <person name="Huang Y."/>
        </authorList>
    </citation>
    <scope>NUCLEOTIDE SEQUENCE [LARGE SCALE GENOMIC DNA]</scope>
    <source>
        <strain evidence="4 5">AU-G6</strain>
    </source>
</reference>
<feature type="compositionally biased region" description="Polar residues" evidence="1">
    <location>
        <begin position="1"/>
        <end position="15"/>
    </location>
</feature>
<keyword evidence="2" id="KW-0472">Membrane</keyword>
<feature type="transmembrane region" description="Helical" evidence="2">
    <location>
        <begin position="37"/>
        <end position="58"/>
    </location>
</feature>
<evidence type="ECO:0000256" key="1">
    <source>
        <dbReference type="SAM" id="MobiDB-lite"/>
    </source>
</evidence>
<feature type="compositionally biased region" description="Polar residues" evidence="1">
    <location>
        <begin position="164"/>
        <end position="180"/>
    </location>
</feature>
<evidence type="ECO:0000259" key="3">
    <source>
        <dbReference type="SMART" id="SM00858"/>
    </source>
</evidence>
<dbReference type="Proteomes" id="UP000242444">
    <property type="component" value="Unassembled WGS sequence"/>
</dbReference>
<evidence type="ECO:0000313" key="4">
    <source>
        <dbReference type="EMBL" id="OZM70726.1"/>
    </source>
</evidence>
<protein>
    <recommendedName>
        <fullName evidence="3">SAF domain-containing protein</fullName>
    </recommendedName>
</protein>
<keyword evidence="2" id="KW-0812">Transmembrane</keyword>
<feature type="region of interest" description="Disordered" evidence="1">
    <location>
        <begin position="153"/>
        <end position="181"/>
    </location>
</feature>
<evidence type="ECO:0000256" key="2">
    <source>
        <dbReference type="SAM" id="Phobius"/>
    </source>
</evidence>
<comment type="caution">
    <text evidence="4">The sequence shown here is derived from an EMBL/GenBank/DDBJ whole genome shotgun (WGS) entry which is preliminary data.</text>
</comment>
<dbReference type="InterPro" id="IPR013974">
    <property type="entry name" value="SAF"/>
</dbReference>
<keyword evidence="5" id="KW-1185">Reference proteome</keyword>
<name>A0A263CZK0_9PSEU</name>
<accession>A0A263CZK0</accession>
<dbReference type="OrthoDB" id="4168643at2"/>
<feature type="domain" description="SAF" evidence="3">
    <location>
        <begin position="65"/>
        <end position="128"/>
    </location>
</feature>
<organism evidence="4 5">
    <name type="scientific">Amycolatopsis antarctica</name>
    <dbReference type="NCBI Taxonomy" id="1854586"/>
    <lineage>
        <taxon>Bacteria</taxon>
        <taxon>Bacillati</taxon>
        <taxon>Actinomycetota</taxon>
        <taxon>Actinomycetes</taxon>
        <taxon>Pseudonocardiales</taxon>
        <taxon>Pseudonocardiaceae</taxon>
        <taxon>Amycolatopsis</taxon>
    </lineage>
</organism>
<gene>
    <name evidence="4" type="ORF">CFN78_23975</name>
</gene>
<keyword evidence="2" id="KW-1133">Transmembrane helix</keyword>
<dbReference type="AlphaFoldDB" id="A0A263CZK0"/>
<dbReference type="SMART" id="SM00858">
    <property type="entry name" value="SAF"/>
    <property type="match status" value="1"/>
</dbReference>